<keyword evidence="2" id="KW-0472">Membrane</keyword>
<feature type="transmembrane region" description="Helical" evidence="2">
    <location>
        <begin position="38"/>
        <end position="56"/>
    </location>
</feature>
<name>A0A1H9P645_9BURK</name>
<proteinExistence type="predicted"/>
<dbReference type="EMBL" id="FOGD01000008">
    <property type="protein sequence ID" value="SER43774.1"/>
    <property type="molecule type" value="Genomic_DNA"/>
</dbReference>
<keyword evidence="2" id="KW-1133">Transmembrane helix</keyword>
<protein>
    <submittedName>
        <fullName evidence="3">Uncharacterized protein</fullName>
    </submittedName>
</protein>
<dbReference type="Proteomes" id="UP000199766">
    <property type="component" value="Unassembled WGS sequence"/>
</dbReference>
<feature type="compositionally biased region" description="Gly residues" evidence="1">
    <location>
        <begin position="249"/>
        <end position="269"/>
    </location>
</feature>
<dbReference type="RefSeq" id="WP_177172890.1">
    <property type="nucleotide sequence ID" value="NZ_FOGD01000008.1"/>
</dbReference>
<evidence type="ECO:0000256" key="1">
    <source>
        <dbReference type="SAM" id="MobiDB-lite"/>
    </source>
</evidence>
<dbReference type="STRING" id="180197.SAMN02982919_02385"/>
<evidence type="ECO:0000313" key="3">
    <source>
        <dbReference type="EMBL" id="SER43774.1"/>
    </source>
</evidence>
<gene>
    <name evidence="3" type="ORF">SAMN02982919_02385</name>
</gene>
<keyword evidence="2" id="KW-0812">Transmembrane</keyword>
<sequence length="269" mass="29484">MTNLLLHYYRHGVWACVLAWSLAIGGVLAGWWPAQPRGMLYLFATLALWALLAYAVRAARERFVREAALPQFLKRKLRDAYPHLAQKDAELVEQGLRQFFLSCLRSKRQFVAMPSRAVDVLWHEFILHTRAYQDWCQSALGFFLHHTPAEALGRRAKHNDGLRRAWYWACKQEDIDPRAPLRLPLLFAVDAQLGIANGFFYLPDCSDIARKNAAGDSGGTTYCGTDFADASYDGSSDDFGGAESTDGSSGDGDGGSDGGGDGGGGCGGD</sequence>
<accession>A0A1H9P645</accession>
<reference evidence="3 4" key="1">
    <citation type="submission" date="2016-10" db="EMBL/GenBank/DDBJ databases">
        <authorList>
            <person name="de Groot N.N."/>
        </authorList>
    </citation>
    <scope>NUCLEOTIDE SEQUENCE [LARGE SCALE GENOMIC DNA]</scope>
    <source>
        <strain evidence="3 4">ATCC 35958</strain>
    </source>
</reference>
<evidence type="ECO:0000256" key="2">
    <source>
        <dbReference type="SAM" id="Phobius"/>
    </source>
</evidence>
<organism evidence="3 4">
    <name type="scientific">Giesbergeria anulus</name>
    <dbReference type="NCBI Taxonomy" id="180197"/>
    <lineage>
        <taxon>Bacteria</taxon>
        <taxon>Pseudomonadati</taxon>
        <taxon>Pseudomonadota</taxon>
        <taxon>Betaproteobacteria</taxon>
        <taxon>Burkholderiales</taxon>
        <taxon>Comamonadaceae</taxon>
        <taxon>Giesbergeria</taxon>
    </lineage>
</organism>
<evidence type="ECO:0000313" key="4">
    <source>
        <dbReference type="Proteomes" id="UP000199766"/>
    </source>
</evidence>
<feature type="region of interest" description="Disordered" evidence="1">
    <location>
        <begin position="234"/>
        <end position="269"/>
    </location>
</feature>
<feature type="transmembrane region" description="Helical" evidence="2">
    <location>
        <begin position="12"/>
        <end position="32"/>
    </location>
</feature>
<keyword evidence="4" id="KW-1185">Reference proteome</keyword>
<dbReference type="AlphaFoldDB" id="A0A1H9P645"/>